<name>A0A0R3RS06_9BILA</name>
<keyword evidence="1" id="KW-1133">Transmembrane helix</keyword>
<evidence type="ECO:0000256" key="1">
    <source>
        <dbReference type="SAM" id="Phobius"/>
    </source>
</evidence>
<feature type="transmembrane region" description="Helical" evidence="1">
    <location>
        <begin position="133"/>
        <end position="155"/>
    </location>
</feature>
<feature type="transmembrane region" description="Helical" evidence="1">
    <location>
        <begin position="92"/>
        <end position="113"/>
    </location>
</feature>
<keyword evidence="2" id="KW-1185">Reference proteome</keyword>
<sequence>MDILYAAHERGVIGRSEGVIFFAAFLGLARNPLCLIISVVCCLMNDLWYYYTIPTLGFFSALLATFFLLCTLIMGMLEFSKNEILLLYSMKVAIVVIPMFLSLLATIFFALGVRVCMNLFSETCFILYNSPSFTTAMIFAGLAFFILLIEFMLLLCTNEANKMVDGGTQTGPVSTSNLDYYKTPSAVVVNPQFKQAFIARRPTVQTNL</sequence>
<organism evidence="2 3">
    <name type="scientific">Elaeophora elaphi</name>
    <dbReference type="NCBI Taxonomy" id="1147741"/>
    <lineage>
        <taxon>Eukaryota</taxon>
        <taxon>Metazoa</taxon>
        <taxon>Ecdysozoa</taxon>
        <taxon>Nematoda</taxon>
        <taxon>Chromadorea</taxon>
        <taxon>Rhabditida</taxon>
        <taxon>Spirurina</taxon>
        <taxon>Spiruromorpha</taxon>
        <taxon>Filarioidea</taxon>
        <taxon>Onchocercidae</taxon>
        <taxon>Elaeophora</taxon>
    </lineage>
</organism>
<keyword evidence="1" id="KW-0472">Membrane</keyword>
<keyword evidence="1" id="KW-0812">Transmembrane</keyword>
<dbReference type="AlphaFoldDB" id="A0A0R3RS06"/>
<evidence type="ECO:0000313" key="2">
    <source>
        <dbReference type="Proteomes" id="UP000050640"/>
    </source>
</evidence>
<protein>
    <submittedName>
        <fullName evidence="3">Transmembrane protein</fullName>
    </submittedName>
</protein>
<accession>A0A0R3RS06</accession>
<dbReference type="Proteomes" id="UP000050640">
    <property type="component" value="Unplaced"/>
</dbReference>
<reference evidence="3" key="1">
    <citation type="submission" date="2017-02" db="UniProtKB">
        <authorList>
            <consortium name="WormBaseParasite"/>
        </authorList>
    </citation>
    <scope>IDENTIFICATION</scope>
</reference>
<evidence type="ECO:0000313" key="3">
    <source>
        <dbReference type="WBParaSite" id="EEL_0000456001-mRNA-1"/>
    </source>
</evidence>
<dbReference type="WBParaSite" id="EEL_0000456001-mRNA-1">
    <property type="protein sequence ID" value="EEL_0000456001-mRNA-1"/>
    <property type="gene ID" value="EEL_0000456001"/>
</dbReference>
<feature type="transmembrane region" description="Helical" evidence="1">
    <location>
        <begin position="57"/>
        <end position="80"/>
    </location>
</feature>
<proteinExistence type="predicted"/>